<dbReference type="Pfam" id="PF16407">
    <property type="entry name" value="PKD_2"/>
    <property type="match status" value="1"/>
</dbReference>
<organism evidence="1 2">
    <name type="scientific">Butyricimonas paravirosa</name>
    <dbReference type="NCBI Taxonomy" id="1472417"/>
    <lineage>
        <taxon>Bacteria</taxon>
        <taxon>Pseudomonadati</taxon>
        <taxon>Bacteroidota</taxon>
        <taxon>Bacteroidia</taxon>
        <taxon>Bacteroidales</taxon>
        <taxon>Odoribacteraceae</taxon>
        <taxon>Butyricimonas</taxon>
    </lineage>
</organism>
<sequence length="522" mass="59010">MYVMKSIIRIVLLLIGVLSIGCYEDKGNYDLVDYNKIEEVVLIPSLSNTAVYLGDTVRIAVSMQYKYPDRDTITGFEYVWKENWEGDTLGTSRVLEYVPGEAKSYTFYLHVREVATGITTRFSFSARVSSPYSSGWLIASQRDGKPCLTFIRRDSRRNESNQLVYFWTDFVNIYDELHPGTPLNSNALVGVSTYPVSYSGDEVIVFHERGEGEILKGTDFSKMMNLKDDFMGGVLPSGFEPVSFARGGYCDYLLGKDGEVYWRSNLNGSSLAHETSFMDVPLYFPGGSVIDYFVDMRIYEAEFTLMHDKLKNRIVGCANSFSSSGMWNGKMLNITNTYRPEEFVNILNMEGYKLIYCGDYTNGKSFVNILKEESSGNYIYQNFKLMGYTADFSVTEANREIFAGSELISDNTVFFRLRRSSYLYFGEGSKLYFYDVNSKKVKLYTDFGSGNITQIIQDAEGTRVGITLDNGNFYLCEAVSTNVLGAENPGAVGILHHLSGLGDIKNMVWKWGTYSSMIGNRY</sequence>
<dbReference type="InterPro" id="IPR032183">
    <property type="entry name" value="PKD-like"/>
</dbReference>
<evidence type="ECO:0000313" key="1">
    <source>
        <dbReference type="EMBL" id="WOF11575.1"/>
    </source>
</evidence>
<keyword evidence="2" id="KW-1185">Reference proteome</keyword>
<evidence type="ECO:0008006" key="3">
    <source>
        <dbReference type="Google" id="ProtNLM"/>
    </source>
</evidence>
<protein>
    <recommendedName>
        <fullName evidence="3">PKD-like family protein</fullName>
    </recommendedName>
</protein>
<accession>A0ABZ0FSK5</accession>
<proteinExistence type="predicted"/>
<dbReference type="Proteomes" id="UP001302374">
    <property type="component" value="Chromosome"/>
</dbReference>
<reference evidence="1 2" key="1">
    <citation type="submission" date="2019-09" db="EMBL/GenBank/DDBJ databases">
        <title>Butyricimonas paravirosa DSM 105722 (=214-4 = JCM 18677 = CCUG 65563).</title>
        <authorList>
            <person name="Le Roy T."/>
            <person name="Cani P.D."/>
        </authorList>
    </citation>
    <scope>NUCLEOTIDE SEQUENCE [LARGE SCALE GENOMIC DNA]</scope>
    <source>
        <strain evidence="1 2">DSM 105722</strain>
    </source>
</reference>
<name>A0ABZ0FSK5_9BACT</name>
<dbReference type="EMBL" id="CP043839">
    <property type="protein sequence ID" value="WOF11575.1"/>
    <property type="molecule type" value="Genomic_DNA"/>
</dbReference>
<dbReference type="PROSITE" id="PS51257">
    <property type="entry name" value="PROKAR_LIPOPROTEIN"/>
    <property type="match status" value="1"/>
</dbReference>
<evidence type="ECO:0000313" key="2">
    <source>
        <dbReference type="Proteomes" id="UP001302374"/>
    </source>
</evidence>
<gene>
    <name evidence="1" type="ORF">F1644_04490</name>
</gene>